<dbReference type="Proteomes" id="UP000243542">
    <property type="component" value="Unassembled WGS sequence"/>
</dbReference>
<protein>
    <submittedName>
        <fullName evidence="1">ABC-2 type transport system ATP-binding protein</fullName>
    </submittedName>
</protein>
<dbReference type="RefSeq" id="WP_281259092.1">
    <property type="nucleotide sequence ID" value="NZ_JBIAKZ010000040.1"/>
</dbReference>
<evidence type="ECO:0000313" key="2">
    <source>
        <dbReference type="Proteomes" id="UP000243542"/>
    </source>
</evidence>
<keyword evidence="1" id="KW-0067">ATP-binding</keyword>
<sequence length="41" mass="4375">MADEAAMGLYGLTKRFGTTVAVDEVRLEVPRGSFLSRCGGL</sequence>
<proteinExistence type="predicted"/>
<reference evidence="1 2" key="1">
    <citation type="submission" date="2017-10" db="EMBL/GenBank/DDBJ databases">
        <title>Sequencing the genomes of 1000 actinobacteria strains.</title>
        <authorList>
            <person name="Klenk H.-P."/>
        </authorList>
    </citation>
    <scope>NUCLEOTIDE SEQUENCE [LARGE SCALE GENOMIC DNA]</scope>
    <source>
        <strain evidence="1 2">DSM 46092</strain>
    </source>
</reference>
<comment type="caution">
    <text evidence="1">The sequence shown here is derived from an EMBL/GenBank/DDBJ whole genome shotgun (WGS) entry which is preliminary data.</text>
</comment>
<evidence type="ECO:0000313" key="1">
    <source>
        <dbReference type="EMBL" id="PFG50074.1"/>
    </source>
</evidence>
<gene>
    <name evidence="1" type="ORF">ATK36_5276</name>
</gene>
<keyword evidence="1" id="KW-0547">Nucleotide-binding</keyword>
<name>A0A2A9FFC2_9PSEU</name>
<dbReference type="AlphaFoldDB" id="A0A2A9FFC2"/>
<dbReference type="EMBL" id="PDJK01000002">
    <property type="protein sequence ID" value="PFG50074.1"/>
    <property type="molecule type" value="Genomic_DNA"/>
</dbReference>
<keyword evidence="2" id="KW-1185">Reference proteome</keyword>
<accession>A0A2A9FFC2</accession>
<dbReference type="GO" id="GO:0005524">
    <property type="term" value="F:ATP binding"/>
    <property type="evidence" value="ECO:0007669"/>
    <property type="project" value="UniProtKB-KW"/>
</dbReference>
<organism evidence="1 2">
    <name type="scientific">Amycolatopsis sulphurea</name>
    <dbReference type="NCBI Taxonomy" id="76022"/>
    <lineage>
        <taxon>Bacteria</taxon>
        <taxon>Bacillati</taxon>
        <taxon>Actinomycetota</taxon>
        <taxon>Actinomycetes</taxon>
        <taxon>Pseudonocardiales</taxon>
        <taxon>Pseudonocardiaceae</taxon>
        <taxon>Amycolatopsis</taxon>
    </lineage>
</organism>